<dbReference type="RefSeq" id="WP_167925718.1">
    <property type="nucleotide sequence ID" value="NZ_JAATVY010000008.1"/>
</dbReference>
<gene>
    <name evidence="13" type="ORF">HC031_13970</name>
</gene>
<keyword evidence="6 10" id="KW-0862">Zinc</keyword>
<keyword evidence="5 10" id="KW-0378">Hydrolase</keyword>
<evidence type="ECO:0000313" key="13">
    <source>
        <dbReference type="EMBL" id="NJC70815.1"/>
    </source>
</evidence>
<proteinExistence type="inferred from homology"/>
<evidence type="ECO:0000259" key="12">
    <source>
        <dbReference type="Pfam" id="PF01435"/>
    </source>
</evidence>
<evidence type="ECO:0000256" key="10">
    <source>
        <dbReference type="RuleBase" id="RU003983"/>
    </source>
</evidence>
<keyword evidence="14" id="KW-1185">Reference proteome</keyword>
<evidence type="ECO:0000256" key="8">
    <source>
        <dbReference type="ARBA" id="ARBA00023049"/>
    </source>
</evidence>
<feature type="compositionally biased region" description="Acidic residues" evidence="11">
    <location>
        <begin position="366"/>
        <end position="376"/>
    </location>
</feature>
<keyword evidence="8 10" id="KW-0482">Metalloprotease</keyword>
<evidence type="ECO:0000256" key="5">
    <source>
        <dbReference type="ARBA" id="ARBA00022801"/>
    </source>
</evidence>
<comment type="cofactor">
    <cofactor evidence="10">
        <name>Zn(2+)</name>
        <dbReference type="ChEBI" id="CHEBI:29105"/>
    </cofactor>
    <text evidence="10">Binds 1 zinc ion per subunit.</text>
</comment>
<dbReference type="CDD" id="cd07325">
    <property type="entry name" value="M48_Ste24p_like"/>
    <property type="match status" value="1"/>
</dbReference>
<feature type="region of interest" description="Disordered" evidence="11">
    <location>
        <begin position="338"/>
        <end position="376"/>
    </location>
</feature>
<dbReference type="PANTHER" id="PTHR43221:SF3">
    <property type="entry name" value="SLL1280 PROTEIN"/>
    <property type="match status" value="1"/>
</dbReference>
<evidence type="ECO:0000256" key="9">
    <source>
        <dbReference type="ARBA" id="ARBA00023136"/>
    </source>
</evidence>
<evidence type="ECO:0000313" key="14">
    <source>
        <dbReference type="Proteomes" id="UP000722989"/>
    </source>
</evidence>
<dbReference type="InterPro" id="IPR001915">
    <property type="entry name" value="Peptidase_M48"/>
</dbReference>
<keyword evidence="4" id="KW-0479">Metal-binding</keyword>
<feature type="domain" description="Peptidase M48" evidence="12">
    <location>
        <begin position="78"/>
        <end position="270"/>
    </location>
</feature>
<dbReference type="Proteomes" id="UP000722989">
    <property type="component" value="Unassembled WGS sequence"/>
</dbReference>
<dbReference type="InterPro" id="IPR050083">
    <property type="entry name" value="HtpX_protease"/>
</dbReference>
<keyword evidence="3" id="KW-0812">Transmembrane</keyword>
<evidence type="ECO:0000256" key="3">
    <source>
        <dbReference type="ARBA" id="ARBA00022692"/>
    </source>
</evidence>
<organism evidence="13 14">
    <name type="scientific">Planosporangium thailandense</name>
    <dbReference type="NCBI Taxonomy" id="765197"/>
    <lineage>
        <taxon>Bacteria</taxon>
        <taxon>Bacillati</taxon>
        <taxon>Actinomycetota</taxon>
        <taxon>Actinomycetes</taxon>
        <taxon>Micromonosporales</taxon>
        <taxon>Micromonosporaceae</taxon>
        <taxon>Planosporangium</taxon>
    </lineage>
</organism>
<protein>
    <submittedName>
        <fullName evidence="13">M48 family metallopeptidase</fullName>
    </submittedName>
</protein>
<comment type="similarity">
    <text evidence="10">Belongs to the peptidase M48 family.</text>
</comment>
<name>A0ABX0XXP9_9ACTN</name>
<evidence type="ECO:0000256" key="2">
    <source>
        <dbReference type="ARBA" id="ARBA00022670"/>
    </source>
</evidence>
<comment type="caution">
    <text evidence="13">The sequence shown here is derived from an EMBL/GenBank/DDBJ whole genome shotgun (WGS) entry which is preliminary data.</text>
</comment>
<reference evidence="13 14" key="1">
    <citation type="submission" date="2020-03" db="EMBL/GenBank/DDBJ databases">
        <title>WGS of the type strain of Planosporangium spp.</title>
        <authorList>
            <person name="Thawai C."/>
        </authorList>
    </citation>
    <scope>NUCLEOTIDE SEQUENCE [LARGE SCALE GENOMIC DNA]</scope>
    <source>
        <strain evidence="13 14">TBRC 5610</strain>
    </source>
</reference>
<sequence length="376" mass="41395">MSTDDEVTGAAPARRRVVLTGISSRSWEHPADRGALAALRELRGFDDVLKALSGLWNERALRLEYLGSAIRVDHRQYPRVYRLFAEAAATLDIAELPELYVQYDRSINGMCIGMSKPFLVVNSGALELLDDEELRCLLGHELGHLLSGHALYRTMAMVLHDWATRLAWLPVGSLALRAISAGLREWWRKAELSSDRAGLLAVQDPHVALRLGMKLAGGGDLSEVDVTAFLEQAAEYERAGDLRDSMIKVGMVLDRTHPLPVARAAALRSWVDSGEYQRILAGEYLRRDDPRASSVREDVKAAADSYRETFARSQDPLVSLLRRLGDGAGEWVGSGAGRVRDWMAGGRRPRANGGESSRADNPWSAEADDDQPGDPT</sequence>
<keyword evidence="9" id="KW-0472">Membrane</keyword>
<dbReference type="Gene3D" id="3.30.2010.10">
    <property type="entry name" value="Metalloproteases ('zincins'), catalytic domain"/>
    <property type="match status" value="1"/>
</dbReference>
<evidence type="ECO:0000256" key="7">
    <source>
        <dbReference type="ARBA" id="ARBA00022989"/>
    </source>
</evidence>
<evidence type="ECO:0000256" key="4">
    <source>
        <dbReference type="ARBA" id="ARBA00022723"/>
    </source>
</evidence>
<accession>A0ABX0XXP9</accession>
<keyword evidence="1" id="KW-1003">Cell membrane</keyword>
<dbReference type="EMBL" id="JAATVY010000008">
    <property type="protein sequence ID" value="NJC70815.1"/>
    <property type="molecule type" value="Genomic_DNA"/>
</dbReference>
<evidence type="ECO:0000256" key="11">
    <source>
        <dbReference type="SAM" id="MobiDB-lite"/>
    </source>
</evidence>
<dbReference type="Pfam" id="PF01435">
    <property type="entry name" value="Peptidase_M48"/>
    <property type="match status" value="1"/>
</dbReference>
<keyword evidence="2 10" id="KW-0645">Protease</keyword>
<keyword evidence="7" id="KW-1133">Transmembrane helix</keyword>
<evidence type="ECO:0000256" key="1">
    <source>
        <dbReference type="ARBA" id="ARBA00022475"/>
    </source>
</evidence>
<evidence type="ECO:0000256" key="6">
    <source>
        <dbReference type="ARBA" id="ARBA00022833"/>
    </source>
</evidence>
<dbReference type="PANTHER" id="PTHR43221">
    <property type="entry name" value="PROTEASE HTPX"/>
    <property type="match status" value="1"/>
</dbReference>